<dbReference type="RefSeq" id="WP_346196399.1">
    <property type="nucleotide sequence ID" value="NZ_JBDJHV010000085.1"/>
</dbReference>
<dbReference type="Pfam" id="PF00582">
    <property type="entry name" value="Usp"/>
    <property type="match status" value="1"/>
</dbReference>
<proteinExistence type="predicted"/>
<evidence type="ECO:0000259" key="1">
    <source>
        <dbReference type="Pfam" id="PF00582"/>
    </source>
</evidence>
<dbReference type="InterPro" id="IPR006016">
    <property type="entry name" value="UspA"/>
</dbReference>
<gene>
    <name evidence="2" type="ORF">ABH309_17575</name>
</gene>
<protein>
    <submittedName>
        <fullName evidence="2">Universal stress protein</fullName>
    </submittedName>
</protein>
<name>A0ABV0H850_9NEIS</name>
<reference evidence="2 3" key="1">
    <citation type="submission" date="2024-05" db="EMBL/GenBank/DDBJ databases">
        <authorList>
            <person name="De Oliveira J.P."/>
            <person name="Noriler S.A."/>
            <person name="De Oliveira A.G."/>
            <person name="Sipoli D.S."/>
        </authorList>
    </citation>
    <scope>NUCLEOTIDE SEQUENCE [LARGE SCALE GENOMIC DNA]</scope>
    <source>
        <strain evidence="2 3">LABIM186</strain>
    </source>
</reference>
<evidence type="ECO:0000313" key="2">
    <source>
        <dbReference type="EMBL" id="MEO3956254.1"/>
    </source>
</evidence>
<dbReference type="Proteomes" id="UP001438292">
    <property type="component" value="Unassembled WGS sequence"/>
</dbReference>
<dbReference type="SUPFAM" id="SSF52402">
    <property type="entry name" value="Adenine nucleotide alpha hydrolases-like"/>
    <property type="match status" value="1"/>
</dbReference>
<evidence type="ECO:0000313" key="3">
    <source>
        <dbReference type="Proteomes" id="UP001438292"/>
    </source>
</evidence>
<keyword evidence="3" id="KW-1185">Reference proteome</keyword>
<dbReference type="Gene3D" id="3.40.50.620">
    <property type="entry name" value="HUPs"/>
    <property type="match status" value="1"/>
</dbReference>
<dbReference type="InterPro" id="IPR014729">
    <property type="entry name" value="Rossmann-like_a/b/a_fold"/>
</dbReference>
<sequence>MSQAILMLFDWECPPVQAAKHVLQLAQRLEASLTLLVIRPQLDELMEQDHQHFEQSTLVHLQAPWHELEAIASSLGVALTLEIAASGHAANTVLEFSRERAFDWLVVCKPHIHHWLQEMVSGEAWRQVIDQATFPILVLPDQ</sequence>
<dbReference type="EMBL" id="JBDQQU010000017">
    <property type="protein sequence ID" value="MEO3956254.1"/>
    <property type="molecule type" value="Genomic_DNA"/>
</dbReference>
<accession>A0ABV0H850</accession>
<comment type="caution">
    <text evidence="2">The sequence shown here is derived from an EMBL/GenBank/DDBJ whole genome shotgun (WGS) entry which is preliminary data.</text>
</comment>
<feature type="domain" description="UspA" evidence="1">
    <location>
        <begin position="16"/>
        <end position="140"/>
    </location>
</feature>
<organism evidence="2 3">
    <name type="scientific">Chromobacterium piscinae</name>
    <dbReference type="NCBI Taxonomy" id="686831"/>
    <lineage>
        <taxon>Bacteria</taxon>
        <taxon>Pseudomonadati</taxon>
        <taxon>Pseudomonadota</taxon>
        <taxon>Betaproteobacteria</taxon>
        <taxon>Neisseriales</taxon>
        <taxon>Chromobacteriaceae</taxon>
        <taxon>Chromobacterium</taxon>
    </lineage>
</organism>